<dbReference type="Proteomes" id="UP001465976">
    <property type="component" value="Unassembled WGS sequence"/>
</dbReference>
<accession>A0ABR3FRE3</accession>
<proteinExistence type="predicted"/>
<evidence type="ECO:0000313" key="3">
    <source>
        <dbReference type="Proteomes" id="UP001465976"/>
    </source>
</evidence>
<feature type="region of interest" description="Disordered" evidence="1">
    <location>
        <begin position="149"/>
        <end position="169"/>
    </location>
</feature>
<keyword evidence="3" id="KW-1185">Reference proteome</keyword>
<evidence type="ECO:0008006" key="4">
    <source>
        <dbReference type="Google" id="ProtNLM"/>
    </source>
</evidence>
<name>A0ABR3FRE3_9AGAR</name>
<protein>
    <recommendedName>
        <fullName evidence="4">C2 domain-containing protein</fullName>
    </recommendedName>
</protein>
<reference evidence="2 3" key="1">
    <citation type="submission" date="2024-02" db="EMBL/GenBank/DDBJ databases">
        <title>A draft genome for the cacao thread blight pathogen Marasmius crinis-equi.</title>
        <authorList>
            <person name="Cohen S.P."/>
            <person name="Baruah I.K."/>
            <person name="Amoako-Attah I."/>
            <person name="Bukari Y."/>
            <person name="Meinhardt L.W."/>
            <person name="Bailey B.A."/>
        </authorList>
    </citation>
    <scope>NUCLEOTIDE SEQUENCE [LARGE SCALE GENOMIC DNA]</scope>
    <source>
        <strain evidence="2 3">GH-76</strain>
    </source>
</reference>
<sequence length="269" mass="29353">MSRTSSSTEASNTPSISPASSTLRVQFDSPTSEVAKRFLQFHVISAGLSEKASGKRPASSFVVMSYGNGKNNYTTSTVNCKDSDPVWHDNLGPLWLKEDVKITFRLRHRSLPLVPAQTVATTKTFTVRELIEQQKDLYDLNSTIKLPLEFTSASPPPSPKRSKPAATTPQNTKYLILNLRLPSSTETASEEVAKARARSNSVLLEQQQAAATTLPPSSQGLTLKTSDIDSGEDLRLAIDRKAALEMHGEPEQVVETISIIPRITCTSPN</sequence>
<evidence type="ECO:0000256" key="1">
    <source>
        <dbReference type="SAM" id="MobiDB-lite"/>
    </source>
</evidence>
<dbReference type="EMBL" id="JBAHYK010000142">
    <property type="protein sequence ID" value="KAL0577683.1"/>
    <property type="molecule type" value="Genomic_DNA"/>
</dbReference>
<comment type="caution">
    <text evidence="2">The sequence shown here is derived from an EMBL/GenBank/DDBJ whole genome shotgun (WGS) entry which is preliminary data.</text>
</comment>
<feature type="region of interest" description="Disordered" evidence="1">
    <location>
        <begin position="1"/>
        <end position="24"/>
    </location>
</feature>
<organism evidence="2 3">
    <name type="scientific">Marasmius crinis-equi</name>
    <dbReference type="NCBI Taxonomy" id="585013"/>
    <lineage>
        <taxon>Eukaryota</taxon>
        <taxon>Fungi</taxon>
        <taxon>Dikarya</taxon>
        <taxon>Basidiomycota</taxon>
        <taxon>Agaricomycotina</taxon>
        <taxon>Agaricomycetes</taxon>
        <taxon>Agaricomycetidae</taxon>
        <taxon>Agaricales</taxon>
        <taxon>Marasmiineae</taxon>
        <taxon>Marasmiaceae</taxon>
        <taxon>Marasmius</taxon>
    </lineage>
</organism>
<evidence type="ECO:0000313" key="2">
    <source>
        <dbReference type="EMBL" id="KAL0577683.1"/>
    </source>
</evidence>
<gene>
    <name evidence="2" type="ORF">V5O48_004287</name>
</gene>